<evidence type="ECO:0000256" key="4">
    <source>
        <dbReference type="ARBA" id="ARBA00022475"/>
    </source>
</evidence>
<dbReference type="PANTHER" id="PTHR41523:SF8">
    <property type="entry name" value="ETHYLENE RESPONSE SENSOR PROTEIN"/>
    <property type="match status" value="1"/>
</dbReference>
<dbReference type="InterPro" id="IPR000014">
    <property type="entry name" value="PAS"/>
</dbReference>
<dbReference type="CDD" id="cd00130">
    <property type="entry name" value="PAS"/>
    <property type="match status" value="2"/>
</dbReference>
<dbReference type="SMART" id="SM00911">
    <property type="entry name" value="HWE_HK"/>
    <property type="match status" value="1"/>
</dbReference>
<keyword evidence="12 23" id="KW-0812">Transmembrane</keyword>
<evidence type="ECO:0000256" key="16">
    <source>
        <dbReference type="ARBA" id="ARBA00022840"/>
    </source>
</evidence>
<dbReference type="InterPro" id="IPR013655">
    <property type="entry name" value="PAS_fold_3"/>
</dbReference>
<keyword evidence="11" id="KW-0808">Transferase</keyword>
<evidence type="ECO:0000256" key="6">
    <source>
        <dbReference type="ARBA" id="ARBA00022543"/>
    </source>
</evidence>
<keyword evidence="5" id="KW-0997">Cell inner membrane</keyword>
<evidence type="ECO:0000256" key="3">
    <source>
        <dbReference type="ARBA" id="ARBA00012438"/>
    </source>
</evidence>
<feature type="domain" description="PAC" evidence="25">
    <location>
        <begin position="567"/>
        <end position="621"/>
    </location>
</feature>
<evidence type="ECO:0000259" key="25">
    <source>
        <dbReference type="PROSITE" id="PS50113"/>
    </source>
</evidence>
<dbReference type="GO" id="GO:0005524">
    <property type="term" value="F:ATP binding"/>
    <property type="evidence" value="ECO:0007669"/>
    <property type="project" value="UniProtKB-KW"/>
</dbReference>
<dbReference type="InterPro" id="IPR000700">
    <property type="entry name" value="PAS-assoc_C"/>
</dbReference>
<evidence type="ECO:0000256" key="10">
    <source>
        <dbReference type="ARBA" id="ARBA00022643"/>
    </source>
</evidence>
<evidence type="ECO:0000256" key="23">
    <source>
        <dbReference type="SAM" id="Phobius"/>
    </source>
</evidence>
<dbReference type="PROSITE" id="PS50112">
    <property type="entry name" value="PAS"/>
    <property type="match status" value="1"/>
</dbReference>
<feature type="transmembrane region" description="Helical" evidence="23">
    <location>
        <begin position="288"/>
        <end position="310"/>
    </location>
</feature>
<evidence type="ECO:0000256" key="11">
    <source>
        <dbReference type="ARBA" id="ARBA00022679"/>
    </source>
</evidence>
<sequence>MAVRSQPRPPRLRTHLAALVLVVLLPAMAFGTAAAWDALRRQDAAAEARLLDTARALAVAVDAQIAGRIAALQVLASTPEGDPIERDPHLRDHAEATAAVFGGWVNLYRADGTQVLNTRLPPGAPLPGPGGGVGIAGGGVAIARAFTEARPVISDVATGRVSGRPAAFVFVPLSRDGTVRFVLGMPLLPENFAALLAGQAAAGRGAAALTDGNGVFVARSRDMGQVVGQRRPPRNDGPLGEAGVLRGRSLPDGSAIRTAYHRLSVAPGWHAWVNEPESSFAEARRAPLIALVGGGLMALALGMASAAALAGRMLRPLDQLASWAETVAQGPGRAPGVPPPLPVPVREFERLRLAMAAADAALRRVQRIGRVGGFEVDLRPDAWLRSLRSPEYRQLYSTASLPSVETHQDWVQRLHPEDRTRAEQRFFAAIGEDGGSDYEQEYRVVDPDGTVRWIYARGEIERDAQGRATRMVGAHVDVTALKLAEAALRDREERLRLALEAARLGAWEVDLRDGTAHRTPRALEIFGFGPQDQTATYPSWRDRVHPSDRKRLSEAVEALRTGEAESYGLEYRFLRPDGRWIWLESHGRAVRHDPQTGLPTRLIGTTQDITARKEAEERQEILVHELDHRAKNTLAVVQAALRLTPRTSAAGFAQAVEGRINALARAHTLLARGGWTGASLEEVAQDALSPFLGAASPPTTASFEGPALALSPSAVQALSMALHEMATNAAKHGALSVPGGSVALRWEILGQDILHLVWRERGGPAVVSPPGGQGFGSTLIAATIRRQLGGRMASHWDREGLRWEAWLPLARLAMGEGAGRQGRWAQVPISGAEGVPPPA</sequence>
<gene>
    <name evidence="26" type="ORF">DFH01_06530</name>
</gene>
<keyword evidence="21" id="KW-0675">Receptor</keyword>
<evidence type="ECO:0000256" key="12">
    <source>
        <dbReference type="ARBA" id="ARBA00022692"/>
    </source>
</evidence>
<dbReference type="Pfam" id="PF07536">
    <property type="entry name" value="HWE_HK"/>
    <property type="match status" value="1"/>
</dbReference>
<dbReference type="FunFam" id="2.10.70.100:FF:000001">
    <property type="entry name" value="Sensory transduction histidine kinase"/>
    <property type="match status" value="1"/>
</dbReference>
<dbReference type="EMBL" id="QGNA01000001">
    <property type="protein sequence ID" value="PWS38898.1"/>
    <property type="molecule type" value="Genomic_DNA"/>
</dbReference>
<dbReference type="GO" id="GO:0004673">
    <property type="term" value="F:protein histidine kinase activity"/>
    <property type="evidence" value="ECO:0007669"/>
    <property type="project" value="UniProtKB-EC"/>
</dbReference>
<dbReference type="RefSeq" id="WP_109869519.1">
    <property type="nucleotide sequence ID" value="NZ_QGNA01000001.1"/>
</dbReference>
<dbReference type="Gene3D" id="3.30.450.20">
    <property type="entry name" value="PAS domain"/>
    <property type="match status" value="3"/>
</dbReference>
<comment type="catalytic activity">
    <reaction evidence="1">
        <text>ATP + protein L-histidine = ADP + protein N-phospho-L-histidine.</text>
        <dbReference type="EC" id="2.7.13.3"/>
    </reaction>
</comment>
<keyword evidence="8" id="KW-0716">Sensory transduction</keyword>
<evidence type="ECO:0000313" key="26">
    <source>
        <dbReference type="EMBL" id="PWS38898.1"/>
    </source>
</evidence>
<evidence type="ECO:0000256" key="22">
    <source>
        <dbReference type="SAM" id="MobiDB-lite"/>
    </source>
</evidence>
<evidence type="ECO:0000259" key="24">
    <source>
        <dbReference type="PROSITE" id="PS50112"/>
    </source>
</evidence>
<dbReference type="OrthoDB" id="5287260at2"/>
<dbReference type="NCBIfam" id="TIGR00229">
    <property type="entry name" value="sensory_box"/>
    <property type="match status" value="2"/>
</dbReference>
<evidence type="ECO:0000256" key="17">
    <source>
        <dbReference type="ARBA" id="ARBA00022989"/>
    </source>
</evidence>
<dbReference type="Gene3D" id="2.10.70.100">
    <property type="match status" value="2"/>
</dbReference>
<evidence type="ECO:0000256" key="14">
    <source>
        <dbReference type="ARBA" id="ARBA00022741"/>
    </source>
</evidence>
<dbReference type="Proteomes" id="UP000245765">
    <property type="component" value="Unassembled WGS sequence"/>
</dbReference>
<evidence type="ECO:0000256" key="7">
    <source>
        <dbReference type="ARBA" id="ARBA00022553"/>
    </source>
</evidence>
<evidence type="ECO:0000313" key="27">
    <source>
        <dbReference type="Proteomes" id="UP000245765"/>
    </source>
</evidence>
<keyword evidence="18" id="KW-0157">Chromophore</keyword>
<keyword evidence="4" id="KW-1003">Cell membrane</keyword>
<evidence type="ECO:0000256" key="13">
    <source>
        <dbReference type="ARBA" id="ARBA00022737"/>
    </source>
</evidence>
<accession>A0A317FN58</accession>
<evidence type="ECO:0000256" key="1">
    <source>
        <dbReference type="ARBA" id="ARBA00000085"/>
    </source>
</evidence>
<proteinExistence type="predicted"/>
<organism evidence="26 27">
    <name type="scientific">Falsiroseomonas bella</name>
    <dbReference type="NCBI Taxonomy" id="2184016"/>
    <lineage>
        <taxon>Bacteria</taxon>
        <taxon>Pseudomonadati</taxon>
        <taxon>Pseudomonadota</taxon>
        <taxon>Alphaproteobacteria</taxon>
        <taxon>Acetobacterales</taxon>
        <taxon>Roseomonadaceae</taxon>
        <taxon>Falsiroseomonas</taxon>
    </lineage>
</organism>
<evidence type="ECO:0000256" key="19">
    <source>
        <dbReference type="ARBA" id="ARBA00023026"/>
    </source>
</evidence>
<keyword evidence="19" id="KW-0843">Virulence</keyword>
<comment type="subcellular location">
    <subcellularLocation>
        <location evidence="2">Cell inner membrane</location>
        <topology evidence="2">Multi-pass membrane protein</topology>
    </subcellularLocation>
</comment>
<keyword evidence="7" id="KW-0597">Phosphoprotein</keyword>
<protein>
    <recommendedName>
        <fullName evidence="3">histidine kinase</fullName>
        <ecNumber evidence="3">2.7.13.3</ecNumber>
    </recommendedName>
</protein>
<feature type="domain" description="PAS" evidence="24">
    <location>
        <begin position="491"/>
        <end position="563"/>
    </location>
</feature>
<keyword evidence="15" id="KW-0418">Kinase</keyword>
<dbReference type="EC" id="2.7.13.3" evidence="3"/>
<evidence type="ECO:0000256" key="15">
    <source>
        <dbReference type="ARBA" id="ARBA00022777"/>
    </source>
</evidence>
<keyword evidence="27" id="KW-1185">Reference proteome</keyword>
<feature type="domain" description="PAC" evidence="25">
    <location>
        <begin position="438"/>
        <end position="490"/>
    </location>
</feature>
<evidence type="ECO:0000256" key="21">
    <source>
        <dbReference type="ARBA" id="ARBA00023170"/>
    </source>
</evidence>
<dbReference type="InterPro" id="IPR036890">
    <property type="entry name" value="HATPase_C_sf"/>
</dbReference>
<comment type="caution">
    <text evidence="26">The sequence shown here is derived from an EMBL/GenBank/DDBJ whole genome shotgun (WGS) entry which is preliminary data.</text>
</comment>
<keyword evidence="17 23" id="KW-1133">Transmembrane helix</keyword>
<dbReference type="SMART" id="SM00091">
    <property type="entry name" value="PAS"/>
    <property type="match status" value="1"/>
</dbReference>
<dbReference type="PROSITE" id="PS50113">
    <property type="entry name" value="PAC"/>
    <property type="match status" value="2"/>
</dbReference>
<feature type="region of interest" description="Disordered" evidence="22">
    <location>
        <begin position="225"/>
        <end position="244"/>
    </location>
</feature>
<evidence type="ECO:0000256" key="20">
    <source>
        <dbReference type="ARBA" id="ARBA00023136"/>
    </source>
</evidence>
<keyword evidence="14" id="KW-0547">Nucleotide-binding</keyword>
<keyword evidence="10" id="KW-0288">FMN</keyword>
<dbReference type="SMART" id="SM00086">
    <property type="entry name" value="PAC"/>
    <property type="match status" value="2"/>
</dbReference>
<keyword evidence="6" id="KW-0600">Photoreceptor protein</keyword>
<dbReference type="InterPro" id="IPR011102">
    <property type="entry name" value="Sig_transdc_His_kinase_HWE"/>
</dbReference>
<evidence type="ECO:0000256" key="2">
    <source>
        <dbReference type="ARBA" id="ARBA00004429"/>
    </source>
</evidence>
<keyword evidence="20 23" id="KW-0472">Membrane</keyword>
<keyword evidence="13" id="KW-0677">Repeat</keyword>
<reference evidence="27" key="1">
    <citation type="submission" date="2018-05" db="EMBL/GenBank/DDBJ databases">
        <authorList>
            <person name="Du Z."/>
            <person name="Wang X."/>
        </authorList>
    </citation>
    <scope>NUCLEOTIDE SEQUENCE [LARGE SCALE GENOMIC DNA]</scope>
    <source>
        <strain evidence="27">CQN31</strain>
    </source>
</reference>
<dbReference type="GO" id="GO:0009881">
    <property type="term" value="F:photoreceptor activity"/>
    <property type="evidence" value="ECO:0007669"/>
    <property type="project" value="UniProtKB-KW"/>
</dbReference>
<name>A0A317FN58_9PROT</name>
<dbReference type="PANTHER" id="PTHR41523">
    <property type="entry name" value="TWO-COMPONENT SYSTEM SENSOR PROTEIN"/>
    <property type="match status" value="1"/>
</dbReference>
<keyword evidence="9" id="KW-0285">Flavoprotein</keyword>
<dbReference type="SUPFAM" id="SSF55785">
    <property type="entry name" value="PYP-like sensor domain (PAS domain)"/>
    <property type="match status" value="2"/>
</dbReference>
<dbReference type="Pfam" id="PF08447">
    <property type="entry name" value="PAS_3"/>
    <property type="match status" value="2"/>
</dbReference>
<evidence type="ECO:0000256" key="9">
    <source>
        <dbReference type="ARBA" id="ARBA00022630"/>
    </source>
</evidence>
<dbReference type="AlphaFoldDB" id="A0A317FN58"/>
<dbReference type="InterPro" id="IPR035965">
    <property type="entry name" value="PAS-like_dom_sf"/>
</dbReference>
<dbReference type="GO" id="GO:0005886">
    <property type="term" value="C:plasma membrane"/>
    <property type="evidence" value="ECO:0007669"/>
    <property type="project" value="UniProtKB-SubCell"/>
</dbReference>
<keyword evidence="16" id="KW-0067">ATP-binding</keyword>
<dbReference type="InterPro" id="IPR001610">
    <property type="entry name" value="PAC"/>
</dbReference>
<evidence type="ECO:0000256" key="5">
    <source>
        <dbReference type="ARBA" id="ARBA00022519"/>
    </source>
</evidence>
<dbReference type="Gene3D" id="3.30.565.10">
    <property type="entry name" value="Histidine kinase-like ATPase, C-terminal domain"/>
    <property type="match status" value="1"/>
</dbReference>
<evidence type="ECO:0000256" key="18">
    <source>
        <dbReference type="ARBA" id="ARBA00022991"/>
    </source>
</evidence>
<evidence type="ECO:0000256" key="8">
    <source>
        <dbReference type="ARBA" id="ARBA00022606"/>
    </source>
</evidence>